<evidence type="ECO:0000313" key="2">
    <source>
        <dbReference type="Proteomes" id="UP001642464"/>
    </source>
</evidence>
<dbReference type="InterPro" id="IPR011990">
    <property type="entry name" value="TPR-like_helical_dom_sf"/>
</dbReference>
<reference evidence="1 2" key="1">
    <citation type="submission" date="2024-02" db="EMBL/GenBank/DDBJ databases">
        <authorList>
            <person name="Chen Y."/>
            <person name="Shah S."/>
            <person name="Dougan E. K."/>
            <person name="Thang M."/>
            <person name="Chan C."/>
        </authorList>
    </citation>
    <scope>NUCLEOTIDE SEQUENCE [LARGE SCALE GENOMIC DNA]</scope>
</reference>
<dbReference type="EMBL" id="CAXAMM010005781">
    <property type="protein sequence ID" value="CAK9008605.1"/>
    <property type="molecule type" value="Genomic_DNA"/>
</dbReference>
<protein>
    <submittedName>
        <fullName evidence="1">Uncharacterized protein</fullName>
    </submittedName>
</protein>
<name>A0ABP0J2M4_9DINO</name>
<organism evidence="1 2">
    <name type="scientific">Durusdinium trenchii</name>
    <dbReference type="NCBI Taxonomy" id="1381693"/>
    <lineage>
        <taxon>Eukaryota</taxon>
        <taxon>Sar</taxon>
        <taxon>Alveolata</taxon>
        <taxon>Dinophyceae</taxon>
        <taxon>Suessiales</taxon>
        <taxon>Symbiodiniaceae</taxon>
        <taxon>Durusdinium</taxon>
    </lineage>
</organism>
<comment type="caution">
    <text evidence="1">The sequence shown here is derived from an EMBL/GenBank/DDBJ whole genome shotgun (WGS) entry which is preliminary data.</text>
</comment>
<gene>
    <name evidence="1" type="ORF">SCF082_LOCUS9941</name>
</gene>
<dbReference type="Gene3D" id="1.25.40.10">
    <property type="entry name" value="Tetratricopeptide repeat domain"/>
    <property type="match status" value="1"/>
</dbReference>
<proteinExistence type="predicted"/>
<dbReference type="Proteomes" id="UP001642464">
    <property type="component" value="Unassembled WGS sequence"/>
</dbReference>
<evidence type="ECO:0000313" key="1">
    <source>
        <dbReference type="EMBL" id="CAK9008605.1"/>
    </source>
</evidence>
<accession>A0ABP0J2M4</accession>
<sequence>MCEKSSTASYDKSHITLCTYVLFLEQFGHHEEVDALLEGRQNDSKQLLNQVLLGSLLNSAAVRGAWRRAEAIWRHGVRQKVEPNVICHDARAKAHLLAGRPTFAVKVLQGAIKENAASADSEFCARLVQTYVQALLVVCHSSLDLDDLHHLAKVLQHGMTRPRTTVHMILQKMQKAIQVLRTRPSQLRLHDVLIEWNAKEMSAMASWDNFAAGSQYLLKLETSSD</sequence>
<keyword evidence="2" id="KW-1185">Reference proteome</keyword>